<feature type="domain" description="ABC transmembrane type-1" evidence="8">
    <location>
        <begin position="86"/>
        <end position="302"/>
    </location>
</feature>
<dbReference type="InterPro" id="IPR000515">
    <property type="entry name" value="MetI-like"/>
</dbReference>
<feature type="transmembrane region" description="Helical" evidence="7">
    <location>
        <begin position="188"/>
        <end position="205"/>
    </location>
</feature>
<dbReference type="STRING" id="357809.Cphy_2656"/>
<dbReference type="AlphaFoldDB" id="A9KN06"/>
<evidence type="ECO:0000313" key="10">
    <source>
        <dbReference type="Proteomes" id="UP000000370"/>
    </source>
</evidence>
<dbReference type="CDD" id="cd06261">
    <property type="entry name" value="TM_PBP2"/>
    <property type="match status" value="1"/>
</dbReference>
<keyword evidence="6 7" id="KW-0472">Membrane</keyword>
<name>A9KN06_LACP7</name>
<evidence type="ECO:0000259" key="8">
    <source>
        <dbReference type="PROSITE" id="PS50928"/>
    </source>
</evidence>
<evidence type="ECO:0000256" key="5">
    <source>
        <dbReference type="ARBA" id="ARBA00022989"/>
    </source>
</evidence>
<keyword evidence="10" id="KW-1185">Reference proteome</keyword>
<evidence type="ECO:0000256" key="1">
    <source>
        <dbReference type="ARBA" id="ARBA00004651"/>
    </source>
</evidence>
<gene>
    <name evidence="9" type="ordered locus">Cphy_2656</name>
</gene>
<dbReference type="HOGENOM" id="CLU_016047_0_1_9"/>
<evidence type="ECO:0000256" key="6">
    <source>
        <dbReference type="ARBA" id="ARBA00023136"/>
    </source>
</evidence>
<evidence type="ECO:0000256" key="4">
    <source>
        <dbReference type="ARBA" id="ARBA00022692"/>
    </source>
</evidence>
<comment type="subcellular location">
    <subcellularLocation>
        <location evidence="1 7">Cell membrane</location>
        <topology evidence="1 7">Multi-pass membrane protein</topology>
    </subcellularLocation>
</comment>
<feature type="transmembrane region" description="Helical" evidence="7">
    <location>
        <begin position="90"/>
        <end position="110"/>
    </location>
</feature>
<feature type="transmembrane region" description="Helical" evidence="7">
    <location>
        <begin position="226"/>
        <end position="249"/>
    </location>
</feature>
<evidence type="ECO:0000256" key="3">
    <source>
        <dbReference type="ARBA" id="ARBA00022475"/>
    </source>
</evidence>
<dbReference type="PROSITE" id="PS50928">
    <property type="entry name" value="ABC_TM1"/>
    <property type="match status" value="1"/>
</dbReference>
<keyword evidence="5 7" id="KW-1133">Transmembrane helix</keyword>
<evidence type="ECO:0000256" key="7">
    <source>
        <dbReference type="RuleBase" id="RU363032"/>
    </source>
</evidence>
<dbReference type="Gene3D" id="1.10.3720.10">
    <property type="entry name" value="MetI-like"/>
    <property type="match status" value="1"/>
</dbReference>
<dbReference type="OrthoDB" id="2637002at2"/>
<dbReference type="RefSeq" id="WP_012200669.1">
    <property type="nucleotide sequence ID" value="NC_010001.1"/>
</dbReference>
<accession>A9KN06</accession>
<feature type="transmembrane region" description="Helical" evidence="7">
    <location>
        <begin position="25"/>
        <end position="44"/>
    </location>
</feature>
<comment type="similarity">
    <text evidence="7">Belongs to the binding-protein-dependent transport system permease family.</text>
</comment>
<dbReference type="GO" id="GO:0005886">
    <property type="term" value="C:plasma membrane"/>
    <property type="evidence" value="ECO:0007669"/>
    <property type="project" value="UniProtKB-SubCell"/>
</dbReference>
<keyword evidence="3" id="KW-1003">Cell membrane</keyword>
<organism evidence="9 10">
    <name type="scientific">Lachnoclostridium phytofermentans (strain ATCC 700394 / DSM 18823 / ISDg)</name>
    <name type="common">Clostridium phytofermentans</name>
    <dbReference type="NCBI Taxonomy" id="357809"/>
    <lineage>
        <taxon>Bacteria</taxon>
        <taxon>Bacillati</taxon>
        <taxon>Bacillota</taxon>
        <taxon>Clostridia</taxon>
        <taxon>Lachnospirales</taxon>
        <taxon>Lachnospiraceae</taxon>
    </lineage>
</organism>
<dbReference type="KEGG" id="cpy:Cphy_2656"/>
<protein>
    <submittedName>
        <fullName evidence="9">Binding-protein-dependent transport systems inner membrane component</fullName>
    </submittedName>
</protein>
<proteinExistence type="inferred from homology"/>
<feature type="transmembrane region" description="Helical" evidence="7">
    <location>
        <begin position="122"/>
        <end position="142"/>
    </location>
</feature>
<dbReference type="PANTHER" id="PTHR43227">
    <property type="entry name" value="BLL4140 PROTEIN"/>
    <property type="match status" value="1"/>
</dbReference>
<dbReference type="InterPro" id="IPR050809">
    <property type="entry name" value="UgpAE/MalFG_permease"/>
</dbReference>
<evidence type="ECO:0000313" key="9">
    <source>
        <dbReference type="EMBL" id="ABX43017.1"/>
    </source>
</evidence>
<dbReference type="PANTHER" id="PTHR43227:SF11">
    <property type="entry name" value="BLL4140 PROTEIN"/>
    <property type="match status" value="1"/>
</dbReference>
<dbReference type="SUPFAM" id="SSF161098">
    <property type="entry name" value="MetI-like"/>
    <property type="match status" value="1"/>
</dbReference>
<reference evidence="10" key="1">
    <citation type="submission" date="2007-11" db="EMBL/GenBank/DDBJ databases">
        <title>Complete genome sequence of Clostridium phytofermentans ISDg.</title>
        <authorList>
            <person name="Leschine S.B."/>
            <person name="Warnick T.A."/>
            <person name="Blanchard J.L."/>
            <person name="Schnell D.J."/>
            <person name="Petit E.L."/>
            <person name="LaTouf W.G."/>
            <person name="Copeland A."/>
            <person name="Lucas S."/>
            <person name="Lapidus A."/>
            <person name="Barry K."/>
            <person name="Glavina del Rio T."/>
            <person name="Dalin E."/>
            <person name="Tice H."/>
            <person name="Pitluck S."/>
            <person name="Kiss H."/>
            <person name="Brettin T."/>
            <person name="Bruce D."/>
            <person name="Detter J.C."/>
            <person name="Han C."/>
            <person name="Kuske C."/>
            <person name="Schmutz J."/>
            <person name="Larimer F."/>
            <person name="Land M."/>
            <person name="Hauser L."/>
            <person name="Kyrpides N."/>
            <person name="Kim E.A."/>
            <person name="Richardson P."/>
        </authorList>
    </citation>
    <scope>NUCLEOTIDE SEQUENCE [LARGE SCALE GENOMIC DNA]</scope>
    <source>
        <strain evidence="10">ATCC 700394 / DSM 18823 / ISDg</strain>
    </source>
</reference>
<dbReference type="EMBL" id="CP000885">
    <property type="protein sequence ID" value="ABX43017.1"/>
    <property type="molecule type" value="Genomic_DNA"/>
</dbReference>
<keyword evidence="4 7" id="KW-0812">Transmembrane</keyword>
<dbReference type="InterPro" id="IPR035906">
    <property type="entry name" value="MetI-like_sf"/>
</dbReference>
<dbReference type="Proteomes" id="UP000000370">
    <property type="component" value="Chromosome"/>
</dbReference>
<evidence type="ECO:0000256" key="2">
    <source>
        <dbReference type="ARBA" id="ARBA00022448"/>
    </source>
</evidence>
<sequence>MKKEQAAKTKKAKQEPLLRHIKRNWHLYAFLVIPVAYYVIFRYIPMFGNIIAFRRYRAGSNIFGDEWSGLKYFKQFMGDQSFWRAFKNTLTLNFSYLLIRFPATLIFALLLNEIRCLPWKKFVQTVSYLPHFISMVIVAGMVKELLSTNGPINKLLMSMGKETISFIALPQWFPTIFVGSGIWQGLGWGTILYLAAIAGISPSLYEAATVDGANRFKRVWHITLPCILPTITTLLILDIGGLVGSGGAFEKVFLLYNPMTYETADIVSTYVYRMGVGSGNYSYATAVGLFEGIINLVLLMTANIISKKTTESGLW</sequence>
<dbReference type="Pfam" id="PF00528">
    <property type="entry name" value="BPD_transp_1"/>
    <property type="match status" value="1"/>
</dbReference>
<keyword evidence="2 7" id="KW-0813">Transport</keyword>
<dbReference type="eggNOG" id="COG4209">
    <property type="taxonomic scope" value="Bacteria"/>
</dbReference>
<feature type="transmembrane region" description="Helical" evidence="7">
    <location>
        <begin position="281"/>
        <end position="305"/>
    </location>
</feature>
<dbReference type="GO" id="GO:0055085">
    <property type="term" value="P:transmembrane transport"/>
    <property type="evidence" value="ECO:0007669"/>
    <property type="project" value="InterPro"/>
</dbReference>